<dbReference type="RefSeq" id="WP_150231388.1">
    <property type="nucleotide sequence ID" value="NZ_BNBE01000001.1"/>
</dbReference>
<dbReference type="Pfam" id="PF19608">
    <property type="entry name" value="DUF6113"/>
    <property type="match status" value="1"/>
</dbReference>
<dbReference type="EMBL" id="BNBE01000001">
    <property type="protein sequence ID" value="GHF86417.1"/>
    <property type="molecule type" value="Genomic_DNA"/>
</dbReference>
<evidence type="ECO:0000313" key="3">
    <source>
        <dbReference type="Proteomes" id="UP000632849"/>
    </source>
</evidence>
<keyword evidence="1" id="KW-0472">Membrane</keyword>
<dbReference type="AlphaFoldDB" id="A0A919BG46"/>
<keyword evidence="1" id="KW-0812">Transmembrane</keyword>
<reference evidence="2" key="2">
    <citation type="submission" date="2020-09" db="EMBL/GenBank/DDBJ databases">
        <authorList>
            <person name="Sun Q."/>
            <person name="Ohkuma M."/>
        </authorList>
    </citation>
    <scope>NUCLEOTIDE SEQUENCE</scope>
    <source>
        <strain evidence="2">JCM 4122</strain>
    </source>
</reference>
<feature type="transmembrane region" description="Helical" evidence="1">
    <location>
        <begin position="12"/>
        <end position="32"/>
    </location>
</feature>
<reference evidence="2" key="1">
    <citation type="journal article" date="2014" name="Int. J. Syst. Evol. Microbiol.">
        <title>Complete genome sequence of Corynebacterium casei LMG S-19264T (=DSM 44701T), isolated from a smear-ripened cheese.</title>
        <authorList>
            <consortium name="US DOE Joint Genome Institute (JGI-PGF)"/>
            <person name="Walter F."/>
            <person name="Albersmeier A."/>
            <person name="Kalinowski J."/>
            <person name="Ruckert C."/>
        </authorList>
    </citation>
    <scope>NUCLEOTIDE SEQUENCE</scope>
    <source>
        <strain evidence="2">JCM 4122</strain>
    </source>
</reference>
<feature type="transmembrane region" description="Helical" evidence="1">
    <location>
        <begin position="91"/>
        <end position="116"/>
    </location>
</feature>
<proteinExistence type="predicted"/>
<dbReference type="GeneID" id="95661405"/>
<name>A0A919BG46_STRFL</name>
<evidence type="ECO:0000313" key="2">
    <source>
        <dbReference type="EMBL" id="GHF86417.1"/>
    </source>
</evidence>
<accession>A0A919BG46</accession>
<gene>
    <name evidence="2" type="ORF">GCM10017667_13480</name>
</gene>
<evidence type="ECO:0000256" key="1">
    <source>
        <dbReference type="SAM" id="Phobius"/>
    </source>
</evidence>
<dbReference type="InterPro" id="IPR046095">
    <property type="entry name" value="DUF6113"/>
</dbReference>
<keyword evidence="3" id="KW-1185">Reference proteome</keyword>
<sequence length="124" mass="12142">MSTAPASAPAPAVRYALYAGLLVLGALVGTAGALVQAAWFPLGLLLALLATAALFYGGMRATGNQLGLAAPAGGWLVAVIVLSLGRPEGDGLFGGGIGELLFLFGGMGAAVICTTVSRLPQGSS</sequence>
<keyword evidence="1" id="KW-1133">Transmembrane helix</keyword>
<dbReference type="Proteomes" id="UP000632849">
    <property type="component" value="Unassembled WGS sequence"/>
</dbReference>
<feature type="transmembrane region" description="Helical" evidence="1">
    <location>
        <begin position="66"/>
        <end position="85"/>
    </location>
</feature>
<organism evidence="2 3">
    <name type="scientific">Streptomyces filamentosus</name>
    <name type="common">Streptomyces roseosporus</name>
    <dbReference type="NCBI Taxonomy" id="67294"/>
    <lineage>
        <taxon>Bacteria</taxon>
        <taxon>Bacillati</taxon>
        <taxon>Actinomycetota</taxon>
        <taxon>Actinomycetes</taxon>
        <taxon>Kitasatosporales</taxon>
        <taxon>Streptomycetaceae</taxon>
        <taxon>Streptomyces</taxon>
    </lineage>
</organism>
<comment type="caution">
    <text evidence="2">The sequence shown here is derived from an EMBL/GenBank/DDBJ whole genome shotgun (WGS) entry which is preliminary data.</text>
</comment>
<feature type="transmembrane region" description="Helical" evidence="1">
    <location>
        <begin position="38"/>
        <end position="59"/>
    </location>
</feature>
<evidence type="ECO:0008006" key="4">
    <source>
        <dbReference type="Google" id="ProtNLM"/>
    </source>
</evidence>
<protein>
    <recommendedName>
        <fullName evidence="4">Integral membrane protein</fullName>
    </recommendedName>
</protein>